<dbReference type="InterPro" id="IPR029016">
    <property type="entry name" value="GAF-like_dom_sf"/>
</dbReference>
<dbReference type="InterPro" id="IPR012794">
    <property type="entry name" value="PcaR_PcaU"/>
</dbReference>
<evidence type="ECO:0000256" key="1">
    <source>
        <dbReference type="ARBA" id="ARBA00023015"/>
    </source>
</evidence>
<keyword evidence="8" id="KW-1185">Reference proteome</keyword>
<dbReference type="InterPro" id="IPR050707">
    <property type="entry name" value="HTH_MetabolicPath_Reg"/>
</dbReference>
<proteinExistence type="predicted"/>
<dbReference type="PANTHER" id="PTHR30136:SF34">
    <property type="entry name" value="TRANSCRIPTIONAL REGULATOR"/>
    <property type="match status" value="1"/>
</dbReference>
<dbReference type="GO" id="GO:0003700">
    <property type="term" value="F:DNA-binding transcription factor activity"/>
    <property type="evidence" value="ECO:0007669"/>
    <property type="project" value="TreeGrafter"/>
</dbReference>
<dbReference type="RefSeq" id="WP_002611280.1">
    <property type="nucleotide sequence ID" value="NC_014623.1"/>
</dbReference>
<dbReference type="Proteomes" id="UP000032702">
    <property type="component" value="Unassembled WGS sequence"/>
</dbReference>
<dbReference type="EMBL" id="CP002271">
    <property type="protein sequence ID" value="ADO69146.1"/>
    <property type="molecule type" value="Genomic_DNA"/>
</dbReference>
<evidence type="ECO:0000256" key="2">
    <source>
        <dbReference type="ARBA" id="ARBA00023125"/>
    </source>
</evidence>
<dbReference type="EMBL" id="AAMD01000010">
    <property type="protein sequence ID" value="EAU68930.1"/>
    <property type="molecule type" value="Genomic_DNA"/>
</dbReference>
<dbReference type="GO" id="GO:0046278">
    <property type="term" value="P:3,4-dihydroxybenzoate metabolic process"/>
    <property type="evidence" value="ECO:0007669"/>
    <property type="project" value="InterPro"/>
</dbReference>
<evidence type="ECO:0000313" key="8">
    <source>
        <dbReference type="Proteomes" id="UP000001351"/>
    </source>
</evidence>
<feature type="domain" description="HTH iclR-type" evidence="4">
    <location>
        <begin position="28"/>
        <end position="88"/>
    </location>
</feature>
<dbReference type="PATRIC" id="fig|378806.16.peg.8304"/>
<dbReference type="Gene3D" id="1.10.10.10">
    <property type="entry name" value="Winged helix-like DNA-binding domain superfamily/Winged helix DNA-binding domain"/>
    <property type="match status" value="1"/>
</dbReference>
<dbReference type="Pfam" id="PF01614">
    <property type="entry name" value="IclR_C"/>
    <property type="match status" value="1"/>
</dbReference>
<reference evidence="6 8" key="2">
    <citation type="journal article" date="2011" name="Mol. Biol. Evol.">
        <title>Comparative genomic analysis of fruiting body formation in Myxococcales.</title>
        <authorList>
            <person name="Huntley S."/>
            <person name="Hamann N."/>
            <person name="Wegener-Feldbrugge S."/>
            <person name="Treuner-Lange A."/>
            <person name="Kube M."/>
            <person name="Reinhardt R."/>
            <person name="Klages S."/>
            <person name="Muller R."/>
            <person name="Ronning C.M."/>
            <person name="Nierman W.C."/>
            <person name="Sogaard-Andersen L."/>
        </authorList>
    </citation>
    <scope>NUCLEOTIDE SEQUENCE [LARGE SCALE GENOMIC DNA]</scope>
    <source>
        <strain evidence="6 8">DW4/3-1</strain>
    </source>
</reference>
<dbReference type="Proteomes" id="UP000001351">
    <property type="component" value="Chromosome"/>
</dbReference>
<dbReference type="HOGENOM" id="CLU_062618_0_1_7"/>
<dbReference type="GO" id="GO:0045892">
    <property type="term" value="P:negative regulation of DNA-templated transcription"/>
    <property type="evidence" value="ECO:0007669"/>
    <property type="project" value="TreeGrafter"/>
</dbReference>
<organism evidence="7 9">
    <name type="scientific">Stigmatella aurantiaca (strain DW4/3-1)</name>
    <dbReference type="NCBI Taxonomy" id="378806"/>
    <lineage>
        <taxon>Bacteria</taxon>
        <taxon>Pseudomonadati</taxon>
        <taxon>Myxococcota</taxon>
        <taxon>Myxococcia</taxon>
        <taxon>Myxococcales</taxon>
        <taxon>Cystobacterineae</taxon>
        <taxon>Archangiaceae</taxon>
        <taxon>Stigmatella</taxon>
    </lineage>
</organism>
<dbReference type="InterPro" id="IPR036388">
    <property type="entry name" value="WH-like_DNA-bd_sf"/>
</dbReference>
<dbReference type="GO" id="GO:0003677">
    <property type="term" value="F:DNA binding"/>
    <property type="evidence" value="ECO:0007669"/>
    <property type="project" value="UniProtKB-KW"/>
</dbReference>
<dbReference type="KEGG" id="sur:STAUR_1342"/>
<evidence type="ECO:0000259" key="5">
    <source>
        <dbReference type="PROSITE" id="PS51078"/>
    </source>
</evidence>
<dbReference type="STRING" id="378806.STAUR_1342"/>
<dbReference type="InterPro" id="IPR005471">
    <property type="entry name" value="Tscrpt_reg_IclR_N"/>
</dbReference>
<evidence type="ECO:0000313" key="6">
    <source>
        <dbReference type="EMBL" id="ADO69146.1"/>
    </source>
</evidence>
<keyword evidence="1" id="KW-0805">Transcription regulation</keyword>
<reference evidence="7 9" key="1">
    <citation type="submission" date="2006-04" db="EMBL/GenBank/DDBJ databases">
        <authorList>
            <person name="Nierman W.C."/>
        </authorList>
    </citation>
    <scope>NUCLEOTIDE SEQUENCE [LARGE SCALE GENOMIC DNA]</scope>
    <source>
        <strain evidence="7 9">DW4/3-1</strain>
    </source>
</reference>
<dbReference type="eggNOG" id="COG1414">
    <property type="taxonomic scope" value="Bacteria"/>
</dbReference>
<protein>
    <submittedName>
        <fullName evidence="7">Transcriptional regulator</fullName>
    </submittedName>
</protein>
<gene>
    <name evidence="6" type="primary">pcaR</name>
    <name evidence="6" type="ordered locus">STAUR_1342</name>
    <name evidence="7" type="ORF">STIAU_0283</name>
</gene>
<dbReference type="SUPFAM" id="SSF55781">
    <property type="entry name" value="GAF domain-like"/>
    <property type="match status" value="1"/>
</dbReference>
<dbReference type="Gene3D" id="3.30.450.40">
    <property type="match status" value="1"/>
</dbReference>
<dbReference type="GO" id="GO:0045893">
    <property type="term" value="P:positive regulation of DNA-templated transcription"/>
    <property type="evidence" value="ECO:0007669"/>
    <property type="project" value="InterPro"/>
</dbReference>
<dbReference type="NCBIfam" id="TIGR02431">
    <property type="entry name" value="pcaR_pcaU"/>
    <property type="match status" value="1"/>
</dbReference>
<evidence type="ECO:0000313" key="7">
    <source>
        <dbReference type="EMBL" id="EAU68930.1"/>
    </source>
</evidence>
<evidence type="ECO:0000259" key="4">
    <source>
        <dbReference type="PROSITE" id="PS51077"/>
    </source>
</evidence>
<dbReference type="PROSITE" id="PS51078">
    <property type="entry name" value="ICLR_ED"/>
    <property type="match status" value="1"/>
</dbReference>
<sequence length="272" mass="29454">MSLPKPEPSEAKRIALVATAQAGDPSFMTSLARGLAVLGAFTSHSRVLTGAELARETGLSRAAVQRCLHTLELLGYVAAEGRGYALRPRVLGLGHAYLTSASLARIAQPVLDEVRDQLKESCSLGVLDDDELLYVARAEISRIMSISLHPGSRLPAYCTSMGRVLLAERPLAEQREYLRKHPRAQLTERTCIDAERLLDILAKVRKDGFSLVDQELEPGLRSLAVPIRNQVGELVAAINVGTQAARISARQLVSVALPSLRAAAEKLRLQVP</sequence>
<feature type="domain" description="IclR-ED" evidence="5">
    <location>
        <begin position="89"/>
        <end position="272"/>
    </location>
</feature>
<keyword evidence="3" id="KW-0804">Transcription</keyword>
<evidence type="ECO:0000313" key="9">
    <source>
        <dbReference type="Proteomes" id="UP000032702"/>
    </source>
</evidence>
<dbReference type="InterPro" id="IPR036390">
    <property type="entry name" value="WH_DNA-bd_sf"/>
</dbReference>
<dbReference type="PROSITE" id="PS51077">
    <property type="entry name" value="HTH_ICLR"/>
    <property type="match status" value="1"/>
</dbReference>
<evidence type="ECO:0000256" key="3">
    <source>
        <dbReference type="ARBA" id="ARBA00023163"/>
    </source>
</evidence>
<dbReference type="Pfam" id="PF09339">
    <property type="entry name" value="HTH_IclR"/>
    <property type="match status" value="1"/>
</dbReference>
<name>Q09B95_STIAD</name>
<dbReference type="InterPro" id="IPR014757">
    <property type="entry name" value="Tscrpt_reg_IclR_C"/>
</dbReference>
<accession>Q09B95</accession>
<dbReference type="SMART" id="SM00346">
    <property type="entry name" value="HTH_ICLR"/>
    <property type="match status" value="1"/>
</dbReference>
<keyword evidence="2" id="KW-0238">DNA-binding</keyword>
<dbReference type="AlphaFoldDB" id="Q09B95"/>
<dbReference type="OrthoDB" id="13103at2"/>
<dbReference type="PANTHER" id="PTHR30136">
    <property type="entry name" value="HELIX-TURN-HELIX TRANSCRIPTIONAL REGULATOR, ICLR FAMILY"/>
    <property type="match status" value="1"/>
</dbReference>
<dbReference type="SUPFAM" id="SSF46785">
    <property type="entry name" value="Winged helix' DNA-binding domain"/>
    <property type="match status" value="1"/>
</dbReference>